<protein>
    <submittedName>
        <fullName evidence="1">Uncharacterized protein</fullName>
    </submittedName>
</protein>
<dbReference type="AlphaFoldDB" id="A0A517U5Y7"/>
<evidence type="ECO:0000313" key="2">
    <source>
        <dbReference type="Proteomes" id="UP000317909"/>
    </source>
</evidence>
<reference evidence="1 2" key="1">
    <citation type="submission" date="2019-02" db="EMBL/GenBank/DDBJ databases">
        <title>Deep-cultivation of Planctomycetes and their phenomic and genomic characterization uncovers novel biology.</title>
        <authorList>
            <person name="Wiegand S."/>
            <person name="Jogler M."/>
            <person name="Boedeker C."/>
            <person name="Pinto D."/>
            <person name="Vollmers J."/>
            <person name="Rivas-Marin E."/>
            <person name="Kohn T."/>
            <person name="Peeters S.H."/>
            <person name="Heuer A."/>
            <person name="Rast P."/>
            <person name="Oberbeckmann S."/>
            <person name="Bunk B."/>
            <person name="Jeske O."/>
            <person name="Meyerdierks A."/>
            <person name="Storesund J.E."/>
            <person name="Kallscheuer N."/>
            <person name="Luecker S."/>
            <person name="Lage O.M."/>
            <person name="Pohl T."/>
            <person name="Merkel B.J."/>
            <person name="Hornburger P."/>
            <person name="Mueller R.-W."/>
            <person name="Bruemmer F."/>
            <person name="Labrenz M."/>
            <person name="Spormann A.M."/>
            <person name="Op den Camp H."/>
            <person name="Overmann J."/>
            <person name="Amann R."/>
            <person name="Jetten M.S.M."/>
            <person name="Mascher T."/>
            <person name="Medema M.H."/>
            <person name="Devos D.P."/>
            <person name="Kaster A.-K."/>
            <person name="Ovreas L."/>
            <person name="Rohde M."/>
            <person name="Galperin M.Y."/>
            <person name="Jogler C."/>
        </authorList>
    </citation>
    <scope>NUCLEOTIDE SEQUENCE [LARGE SCALE GENOMIC DNA]</scope>
    <source>
        <strain evidence="1 2">I41</strain>
    </source>
</reference>
<dbReference type="Proteomes" id="UP000317909">
    <property type="component" value="Chromosome"/>
</dbReference>
<name>A0A517U5Y7_9BACT</name>
<dbReference type="KEGG" id="llh:I41_52250"/>
<accession>A0A517U5Y7</accession>
<evidence type="ECO:0000313" key="1">
    <source>
        <dbReference type="EMBL" id="QDT75980.1"/>
    </source>
</evidence>
<proteinExistence type="predicted"/>
<dbReference type="EMBL" id="CP036339">
    <property type="protein sequence ID" value="QDT75980.1"/>
    <property type="molecule type" value="Genomic_DNA"/>
</dbReference>
<gene>
    <name evidence="1" type="ORF">I41_52250</name>
</gene>
<organism evidence="1 2">
    <name type="scientific">Lacipirellula limnantheis</name>
    <dbReference type="NCBI Taxonomy" id="2528024"/>
    <lineage>
        <taxon>Bacteria</taxon>
        <taxon>Pseudomonadati</taxon>
        <taxon>Planctomycetota</taxon>
        <taxon>Planctomycetia</taxon>
        <taxon>Pirellulales</taxon>
        <taxon>Lacipirellulaceae</taxon>
        <taxon>Lacipirellula</taxon>
    </lineage>
</organism>
<keyword evidence="2" id="KW-1185">Reference proteome</keyword>
<sequence>MIGVASMTEVRLGGRVVWSFLRAAILRGSIGGASSLQQVSPQQLVESGGCGGRMRRQRANAVRRSLRRCNLLPNDDRPNTYDRSVLRLVVSVANSWGNIRRLYATTCRFAWRQSVNRFSALTPPNFGMWQRTRFEQCLDDLMMSWSTPAPAAQAISSSICSQRFSVSPRRVGALRSTLAEEC</sequence>